<evidence type="ECO:0000313" key="3">
    <source>
        <dbReference type="Proteomes" id="UP000006316"/>
    </source>
</evidence>
<keyword evidence="1" id="KW-1133">Transmembrane helix</keyword>
<dbReference type="EMBL" id="AJLS01000006">
    <property type="protein sequence ID" value="EKN71522.1"/>
    <property type="molecule type" value="Genomic_DNA"/>
</dbReference>
<sequence length="173" mass="19328">MDTQRVKYPNQRIAGLWFIWIGIIIILSAIFSNHLFIQPALFAGGFAIGFLLLYILPFSKKKLSYGEPTKVQKIASNASLALMVVLIMASVQWIGHSDLRTLWLSIFLAVGIHFVPFFVVHGKSLLLLALLTILCSILGLVLTSVPFHYFAYADAIIKIIFGIYLFTRSPEVA</sequence>
<dbReference type="AlphaFoldDB" id="K6DG40"/>
<accession>K6DG40</accession>
<dbReference type="InterPro" id="IPR046717">
    <property type="entry name" value="DUF6609"/>
</dbReference>
<feature type="transmembrane region" description="Helical" evidence="1">
    <location>
        <begin position="12"/>
        <end position="31"/>
    </location>
</feature>
<reference evidence="2 3" key="1">
    <citation type="journal article" date="2012" name="Front. Microbiol.">
        <title>Redundancy and modularity in membrane-associated dissimilatory nitrate reduction in Bacillus.</title>
        <authorList>
            <person name="Heylen K."/>
            <person name="Keltjens J."/>
        </authorList>
    </citation>
    <scope>NUCLEOTIDE SEQUENCE [LARGE SCALE GENOMIC DNA]</scope>
    <source>
        <strain evidence="3">LMG 21833T</strain>
    </source>
</reference>
<dbReference type="OrthoDB" id="9782120at2"/>
<dbReference type="STRING" id="1117379.BABA_01190"/>
<evidence type="ECO:0000313" key="2">
    <source>
        <dbReference type="EMBL" id="EKN71522.1"/>
    </source>
</evidence>
<dbReference type="Pfam" id="PF20313">
    <property type="entry name" value="DUF6609"/>
    <property type="match status" value="1"/>
</dbReference>
<feature type="transmembrane region" description="Helical" evidence="1">
    <location>
        <begin position="37"/>
        <end position="56"/>
    </location>
</feature>
<organism evidence="2 3">
    <name type="scientific">Neobacillus bataviensis LMG 21833</name>
    <dbReference type="NCBI Taxonomy" id="1117379"/>
    <lineage>
        <taxon>Bacteria</taxon>
        <taxon>Bacillati</taxon>
        <taxon>Bacillota</taxon>
        <taxon>Bacilli</taxon>
        <taxon>Bacillales</taxon>
        <taxon>Bacillaceae</taxon>
        <taxon>Neobacillus</taxon>
    </lineage>
</organism>
<evidence type="ECO:0000256" key="1">
    <source>
        <dbReference type="SAM" id="Phobius"/>
    </source>
</evidence>
<dbReference type="RefSeq" id="WP_007083281.1">
    <property type="nucleotide sequence ID" value="NZ_AJLS01000006.1"/>
</dbReference>
<name>K6DG40_9BACI</name>
<dbReference type="eggNOG" id="ENOG502ZC3X">
    <property type="taxonomic scope" value="Bacteria"/>
</dbReference>
<keyword evidence="1" id="KW-0812">Transmembrane</keyword>
<feature type="transmembrane region" description="Helical" evidence="1">
    <location>
        <begin position="77"/>
        <end position="95"/>
    </location>
</feature>
<keyword evidence="1" id="KW-0472">Membrane</keyword>
<feature type="transmembrane region" description="Helical" evidence="1">
    <location>
        <begin position="101"/>
        <end position="120"/>
    </location>
</feature>
<comment type="caution">
    <text evidence="2">The sequence shown here is derived from an EMBL/GenBank/DDBJ whole genome shotgun (WGS) entry which is preliminary data.</text>
</comment>
<protein>
    <submittedName>
        <fullName evidence="2">Uncharacterized protein</fullName>
    </submittedName>
</protein>
<dbReference type="PATRIC" id="fig|1117379.3.peg.246"/>
<proteinExistence type="predicted"/>
<feature type="transmembrane region" description="Helical" evidence="1">
    <location>
        <begin position="125"/>
        <end position="143"/>
    </location>
</feature>
<gene>
    <name evidence="2" type="ORF">BABA_01190</name>
</gene>
<dbReference type="Proteomes" id="UP000006316">
    <property type="component" value="Unassembled WGS sequence"/>
</dbReference>
<keyword evidence="3" id="KW-1185">Reference proteome</keyword>